<protein>
    <submittedName>
        <fullName evidence="1">Uncharacterized protein</fullName>
    </submittedName>
</protein>
<comment type="caution">
    <text evidence="1">The sequence shown here is derived from an EMBL/GenBank/DDBJ whole genome shotgun (WGS) entry which is preliminary data.</text>
</comment>
<evidence type="ECO:0000313" key="1">
    <source>
        <dbReference type="EMBL" id="KAI3788443.1"/>
    </source>
</evidence>
<reference evidence="1 2" key="2">
    <citation type="journal article" date="2022" name="Mol. Ecol. Resour.">
        <title>The genomes of chicory, endive, great burdock and yacon provide insights into Asteraceae paleo-polyploidization history and plant inulin production.</title>
        <authorList>
            <person name="Fan W."/>
            <person name="Wang S."/>
            <person name="Wang H."/>
            <person name="Wang A."/>
            <person name="Jiang F."/>
            <person name="Liu H."/>
            <person name="Zhao H."/>
            <person name="Xu D."/>
            <person name="Zhang Y."/>
        </authorList>
    </citation>
    <scope>NUCLEOTIDE SEQUENCE [LARGE SCALE GENOMIC DNA]</scope>
    <source>
        <strain evidence="2">cv. Punajuju</strain>
        <tissue evidence="1">Leaves</tissue>
    </source>
</reference>
<sequence length="439" mass="50869">MMKIRSNHGYSKFIQLFRSYRISCLSDSKYPTLVHYKNKSQRHITDTSFEEIERFDLKRGVSLILEKQWRQFIQLAIVLACTFVIIPRVDAVDALKTCTCLLKECRIELAKCIANPSCAANVACLQTCNNRPDETECQIKCGDLFENSVVDQFNECAVSRKKCVPRKSDVGEFPVPDTSAVVQNFNMKDFSGKWYITSGLNPTFDTFDCQLHEFHMENDKLVGNLTWRIKTPDDGFFTRTAVQTFVQDPNLPGALYNHDNEFLHYQDDWYVLSSQIENKPDDYVFVYYRGRNDAWDGYGGAVIYTRSATLPETIIPRLQKAAQSVGRNFDTFIRTDNTCGPEPPLVDRLEKKVEEGEKLLIKEAEEIEEEVEREVVKVRDTEMTLFQRLVEGFKELQQDEENFVRELSKEEKEILSQLEMEATEVEKLFGRALPIRKLR</sequence>
<evidence type="ECO:0000313" key="2">
    <source>
        <dbReference type="Proteomes" id="UP001055811"/>
    </source>
</evidence>
<dbReference type="Proteomes" id="UP001055811">
    <property type="component" value="Linkage Group LG01"/>
</dbReference>
<dbReference type="EMBL" id="CM042009">
    <property type="protein sequence ID" value="KAI3788443.1"/>
    <property type="molecule type" value="Genomic_DNA"/>
</dbReference>
<organism evidence="1 2">
    <name type="scientific">Cichorium intybus</name>
    <name type="common">Chicory</name>
    <dbReference type="NCBI Taxonomy" id="13427"/>
    <lineage>
        <taxon>Eukaryota</taxon>
        <taxon>Viridiplantae</taxon>
        <taxon>Streptophyta</taxon>
        <taxon>Embryophyta</taxon>
        <taxon>Tracheophyta</taxon>
        <taxon>Spermatophyta</taxon>
        <taxon>Magnoliopsida</taxon>
        <taxon>eudicotyledons</taxon>
        <taxon>Gunneridae</taxon>
        <taxon>Pentapetalae</taxon>
        <taxon>asterids</taxon>
        <taxon>campanulids</taxon>
        <taxon>Asterales</taxon>
        <taxon>Asteraceae</taxon>
        <taxon>Cichorioideae</taxon>
        <taxon>Cichorieae</taxon>
        <taxon>Cichoriinae</taxon>
        <taxon>Cichorium</taxon>
    </lineage>
</organism>
<keyword evidence="2" id="KW-1185">Reference proteome</keyword>
<name>A0ACB9GZ31_CICIN</name>
<reference evidence="2" key="1">
    <citation type="journal article" date="2022" name="Mol. Ecol. Resour.">
        <title>The genomes of chicory, endive, great burdock and yacon provide insights into Asteraceae palaeo-polyploidization history and plant inulin production.</title>
        <authorList>
            <person name="Fan W."/>
            <person name="Wang S."/>
            <person name="Wang H."/>
            <person name="Wang A."/>
            <person name="Jiang F."/>
            <person name="Liu H."/>
            <person name="Zhao H."/>
            <person name="Xu D."/>
            <person name="Zhang Y."/>
        </authorList>
    </citation>
    <scope>NUCLEOTIDE SEQUENCE [LARGE SCALE GENOMIC DNA]</scope>
    <source>
        <strain evidence="2">cv. Punajuju</strain>
    </source>
</reference>
<accession>A0ACB9GZ31</accession>
<proteinExistence type="predicted"/>
<gene>
    <name evidence="1" type="ORF">L2E82_01211</name>
</gene>